<reference evidence="1" key="1">
    <citation type="submission" date="2020-03" db="EMBL/GenBank/DDBJ databases">
        <title>The deep terrestrial virosphere.</title>
        <authorList>
            <person name="Holmfeldt K."/>
            <person name="Nilsson E."/>
            <person name="Simone D."/>
            <person name="Lopez-Fernandez M."/>
            <person name="Wu X."/>
            <person name="de Brujin I."/>
            <person name="Lundin D."/>
            <person name="Andersson A."/>
            <person name="Bertilsson S."/>
            <person name="Dopson M."/>
        </authorList>
    </citation>
    <scope>NUCLEOTIDE SEQUENCE</scope>
    <source>
        <strain evidence="1">MM171B01064</strain>
    </source>
</reference>
<organism evidence="1">
    <name type="scientific">viral metagenome</name>
    <dbReference type="NCBI Taxonomy" id="1070528"/>
    <lineage>
        <taxon>unclassified sequences</taxon>
        <taxon>metagenomes</taxon>
        <taxon>organismal metagenomes</taxon>
    </lineage>
</organism>
<evidence type="ECO:0000313" key="1">
    <source>
        <dbReference type="EMBL" id="QJB02800.1"/>
    </source>
</evidence>
<protein>
    <submittedName>
        <fullName evidence="1">Uncharacterized protein</fullName>
    </submittedName>
</protein>
<dbReference type="EMBL" id="MT143808">
    <property type="protein sequence ID" value="QJB02800.1"/>
    <property type="molecule type" value="Genomic_DNA"/>
</dbReference>
<accession>A0A6M3M9D0</accession>
<name>A0A6M3M9D0_9ZZZZ</name>
<sequence>MDKKLFFLSFLYGTISLLIEKNIITLEEIKKKVLEDTDLTEEEFDKIYLSGKS</sequence>
<gene>
    <name evidence="1" type="ORF">MM171B01064_0001</name>
</gene>
<dbReference type="AlphaFoldDB" id="A0A6M3M9D0"/>
<proteinExistence type="predicted"/>